<organism evidence="1">
    <name type="scientific">marine sediment metagenome</name>
    <dbReference type="NCBI Taxonomy" id="412755"/>
    <lineage>
        <taxon>unclassified sequences</taxon>
        <taxon>metagenomes</taxon>
        <taxon>ecological metagenomes</taxon>
    </lineage>
</organism>
<gene>
    <name evidence="1" type="ORF">LCGC14_2544470</name>
</gene>
<comment type="caution">
    <text evidence="1">The sequence shown here is derived from an EMBL/GenBank/DDBJ whole genome shotgun (WGS) entry which is preliminary data.</text>
</comment>
<reference evidence="1" key="1">
    <citation type="journal article" date="2015" name="Nature">
        <title>Complex archaea that bridge the gap between prokaryotes and eukaryotes.</title>
        <authorList>
            <person name="Spang A."/>
            <person name="Saw J.H."/>
            <person name="Jorgensen S.L."/>
            <person name="Zaremba-Niedzwiedzka K."/>
            <person name="Martijn J."/>
            <person name="Lind A.E."/>
            <person name="van Eijk R."/>
            <person name="Schleper C."/>
            <person name="Guy L."/>
            <person name="Ettema T.J."/>
        </authorList>
    </citation>
    <scope>NUCLEOTIDE SEQUENCE</scope>
</reference>
<name>A0A0F9AQ53_9ZZZZ</name>
<dbReference type="AlphaFoldDB" id="A0A0F9AQ53"/>
<evidence type="ECO:0000313" key="1">
    <source>
        <dbReference type="EMBL" id="KKL11575.1"/>
    </source>
</evidence>
<accession>A0A0F9AQ53</accession>
<sequence length="69" mass="7731">MAYAEVAVNAAAPIRQTFTYRIPDGLSLKVWHAVYVHRHTGAPFRLDPVDVRIAAQAAAQPSRRRYRVG</sequence>
<protein>
    <submittedName>
        <fullName evidence="1">Uncharacterized protein</fullName>
    </submittedName>
</protein>
<dbReference type="EMBL" id="LAZR01041595">
    <property type="protein sequence ID" value="KKL11575.1"/>
    <property type="molecule type" value="Genomic_DNA"/>
</dbReference>
<proteinExistence type="predicted"/>